<dbReference type="FunFam" id="1.10.287.130:FF:000008">
    <property type="entry name" value="Two-component sensor histidine kinase"/>
    <property type="match status" value="1"/>
</dbReference>
<keyword evidence="7 14" id="KW-0812">Transmembrane</keyword>
<keyword evidence="6" id="KW-0808">Transferase</keyword>
<organism evidence="17 18">
    <name type="scientific">Paenibacillus uliginis N3/975</name>
    <dbReference type="NCBI Taxonomy" id="1313296"/>
    <lineage>
        <taxon>Bacteria</taxon>
        <taxon>Bacillati</taxon>
        <taxon>Bacillota</taxon>
        <taxon>Bacilli</taxon>
        <taxon>Bacillales</taxon>
        <taxon>Paenibacillaceae</taxon>
        <taxon>Paenibacillus</taxon>
    </lineage>
</organism>
<dbReference type="CDD" id="cd00082">
    <property type="entry name" value="HisKA"/>
    <property type="match status" value="1"/>
</dbReference>
<dbReference type="STRING" id="1313296.SAMN05661091_0231"/>
<dbReference type="GO" id="GO:0000155">
    <property type="term" value="F:phosphorelay sensor kinase activity"/>
    <property type="evidence" value="ECO:0007669"/>
    <property type="project" value="InterPro"/>
</dbReference>
<dbReference type="SMART" id="SM00388">
    <property type="entry name" value="HisKA"/>
    <property type="match status" value="1"/>
</dbReference>
<evidence type="ECO:0000313" key="18">
    <source>
        <dbReference type="Proteomes" id="UP000192940"/>
    </source>
</evidence>
<accession>A0A1X7G9B8</accession>
<dbReference type="GO" id="GO:0005886">
    <property type="term" value="C:plasma membrane"/>
    <property type="evidence" value="ECO:0007669"/>
    <property type="project" value="UniProtKB-SubCell"/>
</dbReference>
<keyword evidence="4" id="KW-1003">Cell membrane</keyword>
<evidence type="ECO:0000256" key="3">
    <source>
        <dbReference type="ARBA" id="ARBA00012438"/>
    </source>
</evidence>
<proteinExistence type="predicted"/>
<sequence length="367" mass="41764">MRKFQWKIINLFFISGALTLLILFGIRQGARILGRKYWNNTWVDQLFLVNRFLEDFFGFPILATISGIALFVCIVLLLSRRTITTMNQLIEGTNRLARGELNQEIKVKSEDEFGLMADHINRMAKQLKLSMEEERMAVQAKNELISNVSHDLRTPLTSIIGYLRLVSEDRYKDEVELRYYTDIAFEKSMRLGRLVNDLFDYTRMGYSPLNRADINLVELLGQLAADFSLAGHTRQDNVQVMFTATEEKIMIAADGDKLMRTFENLLSNAIRHGKDAGRIDLTVNRDQHHAIVQVINFGPPIPSHSINHIFDRFYRADASRTDQTGGAGLGLAIVKSIIDAHNGTIRVSSSEVQTMFEVRLPFSSSSK</sequence>
<dbReference type="EC" id="2.7.13.3" evidence="3"/>
<evidence type="ECO:0000256" key="2">
    <source>
        <dbReference type="ARBA" id="ARBA00004651"/>
    </source>
</evidence>
<keyword evidence="11 14" id="KW-1133">Transmembrane helix</keyword>
<dbReference type="InterPro" id="IPR003660">
    <property type="entry name" value="HAMP_dom"/>
</dbReference>
<evidence type="ECO:0000256" key="7">
    <source>
        <dbReference type="ARBA" id="ARBA00022692"/>
    </source>
</evidence>
<dbReference type="InterPro" id="IPR036097">
    <property type="entry name" value="HisK_dim/P_sf"/>
</dbReference>
<dbReference type="SMART" id="SM00387">
    <property type="entry name" value="HATPase_c"/>
    <property type="match status" value="1"/>
</dbReference>
<dbReference type="RefSeq" id="WP_208917389.1">
    <property type="nucleotide sequence ID" value="NZ_LT840184.1"/>
</dbReference>
<gene>
    <name evidence="17" type="ORF">SAMN05661091_0231</name>
</gene>
<feature type="domain" description="HAMP" evidence="16">
    <location>
        <begin position="80"/>
        <end position="132"/>
    </location>
</feature>
<dbReference type="Pfam" id="PF00672">
    <property type="entry name" value="HAMP"/>
    <property type="match status" value="1"/>
</dbReference>
<evidence type="ECO:0000256" key="1">
    <source>
        <dbReference type="ARBA" id="ARBA00000085"/>
    </source>
</evidence>
<dbReference type="Pfam" id="PF00512">
    <property type="entry name" value="HisKA"/>
    <property type="match status" value="1"/>
</dbReference>
<comment type="subcellular location">
    <subcellularLocation>
        <location evidence="2">Cell membrane</location>
        <topology evidence="2">Multi-pass membrane protein</topology>
    </subcellularLocation>
</comment>
<dbReference type="AlphaFoldDB" id="A0A1X7G9B8"/>
<evidence type="ECO:0000313" key="17">
    <source>
        <dbReference type="EMBL" id="SMF66193.1"/>
    </source>
</evidence>
<keyword evidence="18" id="KW-1185">Reference proteome</keyword>
<dbReference type="InterPro" id="IPR050398">
    <property type="entry name" value="HssS/ArlS-like"/>
</dbReference>
<dbReference type="CDD" id="cd00075">
    <property type="entry name" value="HATPase"/>
    <property type="match status" value="1"/>
</dbReference>
<evidence type="ECO:0000256" key="9">
    <source>
        <dbReference type="ARBA" id="ARBA00022777"/>
    </source>
</evidence>
<feature type="transmembrane region" description="Helical" evidence="14">
    <location>
        <begin position="56"/>
        <end position="78"/>
    </location>
</feature>
<dbReference type="InterPro" id="IPR036890">
    <property type="entry name" value="HATPase_C_sf"/>
</dbReference>
<keyword evidence="9" id="KW-0418">Kinase</keyword>
<dbReference type="InterPro" id="IPR003661">
    <property type="entry name" value="HisK_dim/P_dom"/>
</dbReference>
<dbReference type="InterPro" id="IPR003594">
    <property type="entry name" value="HATPase_dom"/>
</dbReference>
<dbReference type="CDD" id="cd06225">
    <property type="entry name" value="HAMP"/>
    <property type="match status" value="1"/>
</dbReference>
<keyword evidence="13 14" id="KW-0472">Membrane</keyword>
<keyword evidence="10" id="KW-0067">ATP-binding</keyword>
<dbReference type="InterPro" id="IPR004358">
    <property type="entry name" value="Sig_transdc_His_kin-like_C"/>
</dbReference>
<dbReference type="SMART" id="SM00304">
    <property type="entry name" value="HAMP"/>
    <property type="match status" value="1"/>
</dbReference>
<dbReference type="Gene3D" id="1.10.287.130">
    <property type="match status" value="1"/>
</dbReference>
<feature type="domain" description="Histidine kinase" evidence="15">
    <location>
        <begin position="147"/>
        <end position="364"/>
    </location>
</feature>
<evidence type="ECO:0000256" key="8">
    <source>
        <dbReference type="ARBA" id="ARBA00022741"/>
    </source>
</evidence>
<dbReference type="EMBL" id="LT840184">
    <property type="protein sequence ID" value="SMF66193.1"/>
    <property type="molecule type" value="Genomic_DNA"/>
</dbReference>
<evidence type="ECO:0000256" key="14">
    <source>
        <dbReference type="SAM" id="Phobius"/>
    </source>
</evidence>
<evidence type="ECO:0000256" key="6">
    <source>
        <dbReference type="ARBA" id="ARBA00022679"/>
    </source>
</evidence>
<evidence type="ECO:0000256" key="12">
    <source>
        <dbReference type="ARBA" id="ARBA00023012"/>
    </source>
</evidence>
<reference evidence="17 18" key="1">
    <citation type="submission" date="2017-04" db="EMBL/GenBank/DDBJ databases">
        <authorList>
            <person name="Afonso C.L."/>
            <person name="Miller P.J."/>
            <person name="Scott M.A."/>
            <person name="Spackman E."/>
            <person name="Goraichik I."/>
            <person name="Dimitrov K.M."/>
            <person name="Suarez D.L."/>
            <person name="Swayne D.E."/>
        </authorList>
    </citation>
    <scope>NUCLEOTIDE SEQUENCE [LARGE SCALE GENOMIC DNA]</scope>
    <source>
        <strain evidence="17 18">N3/975</strain>
    </source>
</reference>
<dbReference type="FunFam" id="3.30.565.10:FF:000013">
    <property type="entry name" value="Two-component sensor histidine kinase"/>
    <property type="match status" value="1"/>
</dbReference>
<keyword evidence="12" id="KW-0902">Two-component regulatory system</keyword>
<dbReference type="Gene3D" id="6.10.340.10">
    <property type="match status" value="1"/>
</dbReference>
<keyword evidence="8" id="KW-0547">Nucleotide-binding</keyword>
<dbReference type="Proteomes" id="UP000192940">
    <property type="component" value="Chromosome I"/>
</dbReference>
<dbReference type="Pfam" id="PF02518">
    <property type="entry name" value="HATPase_c"/>
    <property type="match status" value="1"/>
</dbReference>
<comment type="catalytic activity">
    <reaction evidence="1">
        <text>ATP + protein L-histidine = ADP + protein N-phospho-L-histidine.</text>
        <dbReference type="EC" id="2.7.13.3"/>
    </reaction>
</comment>
<dbReference type="PRINTS" id="PR00344">
    <property type="entry name" value="BCTRLSENSOR"/>
</dbReference>
<evidence type="ECO:0000256" key="10">
    <source>
        <dbReference type="ARBA" id="ARBA00022840"/>
    </source>
</evidence>
<protein>
    <recommendedName>
        <fullName evidence="3">histidine kinase</fullName>
        <ecNumber evidence="3">2.7.13.3</ecNumber>
    </recommendedName>
</protein>
<dbReference type="SUPFAM" id="SSF55874">
    <property type="entry name" value="ATPase domain of HSP90 chaperone/DNA topoisomerase II/histidine kinase"/>
    <property type="match status" value="1"/>
</dbReference>
<dbReference type="SUPFAM" id="SSF158472">
    <property type="entry name" value="HAMP domain-like"/>
    <property type="match status" value="1"/>
</dbReference>
<evidence type="ECO:0000256" key="11">
    <source>
        <dbReference type="ARBA" id="ARBA00022989"/>
    </source>
</evidence>
<dbReference type="InterPro" id="IPR005467">
    <property type="entry name" value="His_kinase_dom"/>
</dbReference>
<dbReference type="GO" id="GO:0005524">
    <property type="term" value="F:ATP binding"/>
    <property type="evidence" value="ECO:0007669"/>
    <property type="project" value="UniProtKB-KW"/>
</dbReference>
<dbReference type="PANTHER" id="PTHR45528">
    <property type="entry name" value="SENSOR HISTIDINE KINASE CPXA"/>
    <property type="match status" value="1"/>
</dbReference>
<dbReference type="PANTHER" id="PTHR45528:SF1">
    <property type="entry name" value="SENSOR HISTIDINE KINASE CPXA"/>
    <property type="match status" value="1"/>
</dbReference>
<dbReference type="PROSITE" id="PS50109">
    <property type="entry name" value="HIS_KIN"/>
    <property type="match status" value="1"/>
</dbReference>
<dbReference type="Gene3D" id="3.30.565.10">
    <property type="entry name" value="Histidine kinase-like ATPase, C-terminal domain"/>
    <property type="match status" value="1"/>
</dbReference>
<evidence type="ECO:0000256" key="5">
    <source>
        <dbReference type="ARBA" id="ARBA00022553"/>
    </source>
</evidence>
<evidence type="ECO:0000259" key="16">
    <source>
        <dbReference type="PROSITE" id="PS50885"/>
    </source>
</evidence>
<evidence type="ECO:0000259" key="15">
    <source>
        <dbReference type="PROSITE" id="PS50109"/>
    </source>
</evidence>
<dbReference type="SUPFAM" id="SSF47384">
    <property type="entry name" value="Homodimeric domain of signal transducing histidine kinase"/>
    <property type="match status" value="1"/>
</dbReference>
<keyword evidence="5" id="KW-0597">Phosphoprotein</keyword>
<evidence type="ECO:0000256" key="13">
    <source>
        <dbReference type="ARBA" id="ARBA00023136"/>
    </source>
</evidence>
<evidence type="ECO:0000256" key="4">
    <source>
        <dbReference type="ARBA" id="ARBA00022475"/>
    </source>
</evidence>
<dbReference type="PROSITE" id="PS50885">
    <property type="entry name" value="HAMP"/>
    <property type="match status" value="1"/>
</dbReference>
<name>A0A1X7G9B8_9BACL</name>